<proteinExistence type="predicted"/>
<name>A0A1G7JIP5_9GAMM</name>
<organism evidence="2 3">
    <name type="scientific">Ectopseudomonas alcaliphila</name>
    <dbReference type="NCBI Taxonomy" id="101564"/>
    <lineage>
        <taxon>Bacteria</taxon>
        <taxon>Pseudomonadati</taxon>
        <taxon>Pseudomonadota</taxon>
        <taxon>Gammaproteobacteria</taxon>
        <taxon>Pseudomonadales</taxon>
        <taxon>Pseudomonadaceae</taxon>
        <taxon>Ectopseudomonas</taxon>
    </lineage>
</organism>
<feature type="region of interest" description="Disordered" evidence="1">
    <location>
        <begin position="1"/>
        <end position="41"/>
    </location>
</feature>
<evidence type="ECO:0000313" key="2">
    <source>
        <dbReference type="EMBL" id="SDF24807.1"/>
    </source>
</evidence>
<reference evidence="2 3" key="1">
    <citation type="submission" date="2016-10" db="EMBL/GenBank/DDBJ databases">
        <authorList>
            <person name="de Groot N.N."/>
        </authorList>
    </citation>
    <scope>NUCLEOTIDE SEQUENCE [LARGE SCALE GENOMIC DNA]</scope>
    <source>
        <strain evidence="2 3">JCM 10630</strain>
    </source>
</reference>
<feature type="compositionally biased region" description="Basic and acidic residues" evidence="1">
    <location>
        <begin position="18"/>
        <end position="27"/>
    </location>
</feature>
<accession>A0A1G7JIP5</accession>
<protein>
    <submittedName>
        <fullName evidence="2">Type IV secretion system protein VirB10</fullName>
    </submittedName>
</protein>
<evidence type="ECO:0000313" key="3">
    <source>
        <dbReference type="Proteomes" id="UP000182413"/>
    </source>
</evidence>
<evidence type="ECO:0000256" key="1">
    <source>
        <dbReference type="SAM" id="MobiDB-lite"/>
    </source>
</evidence>
<dbReference type="EMBL" id="FNAE01000006">
    <property type="protein sequence ID" value="SDF24807.1"/>
    <property type="molecule type" value="Genomic_DNA"/>
</dbReference>
<sequence>MTANDDKQTAATSLPAKEAPESLELRAKPRPVTRLNHACWR</sequence>
<dbReference type="Proteomes" id="UP000182413">
    <property type="component" value="Unassembled WGS sequence"/>
</dbReference>
<gene>
    <name evidence="2" type="ORF">SAMN05216575_106242</name>
</gene>
<dbReference type="AlphaFoldDB" id="A0A1G7JIP5"/>